<keyword evidence="1" id="KW-0812">Transmembrane</keyword>
<dbReference type="RefSeq" id="WP_059061714.1">
    <property type="nucleotide sequence ID" value="NZ_LN879502.1"/>
</dbReference>
<organism evidence="2 3">
    <name type="scientific">Candidatus Protochlamydia naegleriophila</name>
    <dbReference type="NCBI Taxonomy" id="389348"/>
    <lineage>
        <taxon>Bacteria</taxon>
        <taxon>Pseudomonadati</taxon>
        <taxon>Chlamydiota</taxon>
        <taxon>Chlamydiia</taxon>
        <taxon>Parachlamydiales</taxon>
        <taxon>Parachlamydiaceae</taxon>
        <taxon>Candidatus Protochlamydia</taxon>
    </lineage>
</organism>
<dbReference type="PATRIC" id="fig|389348.3.peg.2147"/>
<dbReference type="AlphaFoldDB" id="A0A0U5JEH2"/>
<dbReference type="Proteomes" id="UP000069902">
    <property type="component" value="Chromosome cPNK"/>
</dbReference>
<keyword evidence="3" id="KW-1185">Reference proteome</keyword>
<evidence type="ECO:0000256" key="1">
    <source>
        <dbReference type="SAM" id="Phobius"/>
    </source>
</evidence>
<protein>
    <submittedName>
        <fullName evidence="2">Uncharacterized protein</fullName>
    </submittedName>
</protein>
<dbReference type="InParanoid" id="A0A0U5JEH2"/>
<dbReference type="KEGG" id="pnl:PNK_1912"/>
<accession>A0A0U5JEH2</accession>
<gene>
    <name evidence="2" type="ORF">PNK_1912</name>
</gene>
<keyword evidence="1" id="KW-1133">Transmembrane helix</keyword>
<dbReference type="EMBL" id="LN879502">
    <property type="protein sequence ID" value="CUI17517.1"/>
    <property type="molecule type" value="Genomic_DNA"/>
</dbReference>
<reference evidence="3" key="1">
    <citation type="submission" date="2015-09" db="EMBL/GenBank/DDBJ databases">
        <authorList>
            <person name="Bertelli C."/>
        </authorList>
    </citation>
    <scope>NUCLEOTIDE SEQUENCE [LARGE SCALE GENOMIC DNA]</scope>
    <source>
        <strain evidence="3">KNic</strain>
    </source>
</reference>
<evidence type="ECO:0000313" key="2">
    <source>
        <dbReference type="EMBL" id="CUI17517.1"/>
    </source>
</evidence>
<feature type="transmembrane region" description="Helical" evidence="1">
    <location>
        <begin position="51"/>
        <end position="73"/>
    </location>
</feature>
<proteinExistence type="predicted"/>
<keyword evidence="1" id="KW-0472">Membrane</keyword>
<evidence type="ECO:0000313" key="3">
    <source>
        <dbReference type="Proteomes" id="UP000069902"/>
    </source>
</evidence>
<sequence length="578" mass="66769">MGFTIQPVDLLSRPSFKPVKLIPCQSKETWLDKHIEWLRSQESRLQTIKSVCLVVLEILALTLSLIGVVPLIWGIRAWQKQENKAKFFKMAEQARRPLPEPISIKTSRSTFNHIHDFAIEGGIIWCRLHNNIEGEWRPIYFDGYPDEIPEAIASDGANLIVVDQNRYVHYKKVLREFRYDEINEVNRHRIENGNVDLAQDPYIAIDKAERANWKDKWCSLPYWNAHFFVNLLTGKRLKLPNWIKSWAISHRGLYNNHIDDRLHQQHRTDGGTTTLYGLHQNGRDIFEYDPWSPQLAQMSLALPESANKIFEADEICASSSTIMTIGYERIRGEDRGLLQVLTWMADLDTTGWNPFFKYNYSAQPEPNAWAIPFPAWQTHPIELDEHSFITKEMSILQTGEGNNARELRIVGVKQGQAGIYYKKINEPEWSFIANLAGERVAVQEAVPGFKVFDTPFETTVHDYRASRMSFEAQPDAPLSSHLYGFGKRSIQSRLELVVRENVYSLDLFRKKTLLNFFGVGGDSFELVVPDELLEQEEIRQLFGGQKVIKVDMRESEGRVEMTSKGNVFFKLAFEEWTG</sequence>
<name>A0A0U5JEH2_9BACT</name>